<dbReference type="InterPro" id="IPR041657">
    <property type="entry name" value="HTH_17"/>
</dbReference>
<dbReference type="EMBL" id="LAZR01000244">
    <property type="protein sequence ID" value="KKN79640.1"/>
    <property type="molecule type" value="Genomic_DNA"/>
</dbReference>
<dbReference type="Pfam" id="PF12728">
    <property type="entry name" value="HTH_17"/>
    <property type="match status" value="1"/>
</dbReference>
<sequence length="62" mass="7029">MKIDPEDLITTIEASRILEVSESTVRGWCDSGKLNVVAIVGGKRRLLDKKEVERFKAERERG</sequence>
<dbReference type="SUPFAM" id="SSF46955">
    <property type="entry name" value="Putative DNA-binding domain"/>
    <property type="match status" value="1"/>
</dbReference>
<dbReference type="InterPro" id="IPR010093">
    <property type="entry name" value="SinI_DNA-bd"/>
</dbReference>
<proteinExistence type="predicted"/>
<accession>A0A0F9TEJ2</accession>
<reference evidence="2" key="1">
    <citation type="journal article" date="2015" name="Nature">
        <title>Complex archaea that bridge the gap between prokaryotes and eukaryotes.</title>
        <authorList>
            <person name="Spang A."/>
            <person name="Saw J.H."/>
            <person name="Jorgensen S.L."/>
            <person name="Zaremba-Niedzwiedzka K."/>
            <person name="Martijn J."/>
            <person name="Lind A.E."/>
            <person name="van Eijk R."/>
            <person name="Schleper C."/>
            <person name="Guy L."/>
            <person name="Ettema T.J."/>
        </authorList>
    </citation>
    <scope>NUCLEOTIDE SEQUENCE</scope>
</reference>
<dbReference type="AlphaFoldDB" id="A0A0F9TEJ2"/>
<comment type="caution">
    <text evidence="2">The sequence shown here is derived from an EMBL/GenBank/DDBJ whole genome shotgun (WGS) entry which is preliminary data.</text>
</comment>
<dbReference type="GO" id="GO:0003677">
    <property type="term" value="F:DNA binding"/>
    <property type="evidence" value="ECO:0007669"/>
    <property type="project" value="InterPro"/>
</dbReference>
<name>A0A0F9TEJ2_9ZZZZ</name>
<dbReference type="NCBIfam" id="TIGR01764">
    <property type="entry name" value="excise"/>
    <property type="match status" value="1"/>
</dbReference>
<dbReference type="Gene3D" id="1.10.1660.10">
    <property type="match status" value="1"/>
</dbReference>
<protein>
    <recommendedName>
        <fullName evidence="1">Helix-turn-helix domain-containing protein</fullName>
    </recommendedName>
</protein>
<gene>
    <name evidence="2" type="ORF">LCGC14_0338440</name>
</gene>
<dbReference type="InterPro" id="IPR009061">
    <property type="entry name" value="DNA-bd_dom_put_sf"/>
</dbReference>
<organism evidence="2">
    <name type="scientific">marine sediment metagenome</name>
    <dbReference type="NCBI Taxonomy" id="412755"/>
    <lineage>
        <taxon>unclassified sequences</taxon>
        <taxon>metagenomes</taxon>
        <taxon>ecological metagenomes</taxon>
    </lineage>
</organism>
<feature type="domain" description="Helix-turn-helix" evidence="1">
    <location>
        <begin position="9"/>
        <end position="59"/>
    </location>
</feature>
<evidence type="ECO:0000313" key="2">
    <source>
        <dbReference type="EMBL" id="KKN79640.1"/>
    </source>
</evidence>
<evidence type="ECO:0000259" key="1">
    <source>
        <dbReference type="Pfam" id="PF12728"/>
    </source>
</evidence>